<reference evidence="9 10" key="1">
    <citation type="submission" date="2018-04" db="EMBL/GenBank/DDBJ databases">
        <title>Genomic Encyclopedia of Archaeal and Bacterial Type Strains, Phase II (KMG-II): from individual species to whole genera.</title>
        <authorList>
            <person name="Goeker M."/>
        </authorList>
    </citation>
    <scope>NUCLEOTIDE SEQUENCE [LARGE SCALE GENOMIC DNA]</scope>
    <source>
        <strain evidence="9 10">DSM 25521</strain>
    </source>
</reference>
<evidence type="ECO:0000256" key="5">
    <source>
        <dbReference type="PIRSR" id="PIRSR604808-1"/>
    </source>
</evidence>
<comment type="cofactor">
    <cofactor evidence="6">
        <name>Mg(2+)</name>
        <dbReference type="ChEBI" id="CHEBI:18420"/>
    </cofactor>
    <cofactor evidence="6">
        <name>Mn(2+)</name>
        <dbReference type="ChEBI" id="CHEBI:29035"/>
    </cofactor>
    <text evidence="6">Probably binds two magnesium or manganese ions per subunit.</text>
</comment>
<evidence type="ECO:0000256" key="6">
    <source>
        <dbReference type="PIRSR" id="PIRSR604808-2"/>
    </source>
</evidence>
<dbReference type="SUPFAM" id="SSF56219">
    <property type="entry name" value="DNase I-like"/>
    <property type="match status" value="1"/>
</dbReference>
<dbReference type="NCBIfam" id="TIGR00633">
    <property type="entry name" value="xth"/>
    <property type="match status" value="1"/>
</dbReference>
<sequence length="270" mass="30219">MTLTIATWNINSVRLRIETVARFVAEHQPDVLCLQETKCIDGQFPLADVKRMGYEHTAIHGQKGYHGVAVFSRFALKDVDRKAFCDKNDARHIAVTLAEGPGAGTRIHNFYVPAGGDEPDPAINEKFAHKLGFLDEMEAWDALRVGGGASKTVLVGDLNIAPLEHDVWSSKQLTKVVSHTPLERRRLTEVATNGGWVDMMRALTPEPQKLYTWWSYRSPDWDAADKGRRLDHVWLSPALAPAMRQVKVLREARGWDRPSDHVPVVATLAL</sequence>
<dbReference type="PANTHER" id="PTHR43250">
    <property type="entry name" value="EXODEOXYRIBONUCLEASE III"/>
    <property type="match status" value="1"/>
</dbReference>
<dbReference type="InterPro" id="IPR036691">
    <property type="entry name" value="Endo/exonu/phosph_ase_sf"/>
</dbReference>
<organism evidence="9 10">
    <name type="scientific">Phreatobacter oligotrophus</name>
    <dbReference type="NCBI Taxonomy" id="1122261"/>
    <lineage>
        <taxon>Bacteria</taxon>
        <taxon>Pseudomonadati</taxon>
        <taxon>Pseudomonadota</taxon>
        <taxon>Alphaproteobacteria</taxon>
        <taxon>Hyphomicrobiales</taxon>
        <taxon>Phreatobacteraceae</taxon>
        <taxon>Phreatobacter</taxon>
    </lineage>
</organism>
<dbReference type="GO" id="GO:0046872">
    <property type="term" value="F:metal ion binding"/>
    <property type="evidence" value="ECO:0007669"/>
    <property type="project" value="UniProtKB-KW"/>
</dbReference>
<feature type="active site" description="Proton acceptor" evidence="5">
    <location>
        <position position="261"/>
    </location>
</feature>
<feature type="binding site" evidence="6">
    <location>
        <position position="261"/>
    </location>
    <ligand>
        <name>Mg(2+)</name>
        <dbReference type="ChEBI" id="CHEBI:18420"/>
        <label>1</label>
    </ligand>
</feature>
<feature type="site" description="Important for catalytic activity" evidence="7">
    <location>
        <position position="231"/>
    </location>
</feature>
<name>A0A2T4ZEB4_9HYPH</name>
<evidence type="ECO:0000256" key="1">
    <source>
        <dbReference type="ARBA" id="ARBA00007092"/>
    </source>
</evidence>
<evidence type="ECO:0000256" key="7">
    <source>
        <dbReference type="PIRSR" id="PIRSR604808-3"/>
    </source>
</evidence>
<dbReference type="InterPro" id="IPR004808">
    <property type="entry name" value="AP_endonuc_1"/>
</dbReference>
<feature type="binding site" evidence="6">
    <location>
        <position position="36"/>
    </location>
    <ligand>
        <name>Mg(2+)</name>
        <dbReference type="ChEBI" id="CHEBI:18420"/>
        <label>1</label>
    </ligand>
</feature>
<gene>
    <name evidence="9" type="ORF">C8P69_103131</name>
</gene>
<dbReference type="EMBL" id="PZZL01000003">
    <property type="protein sequence ID" value="PTM60203.1"/>
    <property type="molecule type" value="Genomic_DNA"/>
</dbReference>
<keyword evidence="2 6" id="KW-0479">Metal-binding</keyword>
<dbReference type="Gene3D" id="3.60.10.10">
    <property type="entry name" value="Endonuclease/exonuclease/phosphatase"/>
    <property type="match status" value="1"/>
</dbReference>
<feature type="site" description="Transition state stabilizer" evidence="7">
    <location>
        <position position="159"/>
    </location>
</feature>
<evidence type="ECO:0000313" key="9">
    <source>
        <dbReference type="EMBL" id="PTM60203.1"/>
    </source>
</evidence>
<dbReference type="CDD" id="cd09086">
    <property type="entry name" value="ExoIII-like_AP-endo"/>
    <property type="match status" value="1"/>
</dbReference>
<dbReference type="Proteomes" id="UP000241808">
    <property type="component" value="Unassembled WGS sequence"/>
</dbReference>
<dbReference type="InterPro" id="IPR005135">
    <property type="entry name" value="Endo/exonuclease/phosphatase"/>
</dbReference>
<accession>A0A2T4ZEB4</accession>
<feature type="active site" description="Proton donor/acceptor" evidence="5">
    <location>
        <position position="157"/>
    </location>
</feature>
<evidence type="ECO:0000256" key="2">
    <source>
        <dbReference type="ARBA" id="ARBA00022723"/>
    </source>
</evidence>
<dbReference type="GO" id="GO:0003677">
    <property type="term" value="F:DNA binding"/>
    <property type="evidence" value="ECO:0007669"/>
    <property type="project" value="InterPro"/>
</dbReference>
<evidence type="ECO:0000256" key="4">
    <source>
        <dbReference type="ARBA" id="ARBA00022842"/>
    </source>
</evidence>
<evidence type="ECO:0000313" key="10">
    <source>
        <dbReference type="Proteomes" id="UP000241808"/>
    </source>
</evidence>
<dbReference type="PROSITE" id="PS51435">
    <property type="entry name" value="AP_NUCLEASE_F1_4"/>
    <property type="match status" value="1"/>
</dbReference>
<keyword evidence="10" id="KW-1185">Reference proteome</keyword>
<keyword evidence="4 6" id="KW-0460">Magnesium</keyword>
<evidence type="ECO:0000259" key="8">
    <source>
        <dbReference type="Pfam" id="PF03372"/>
    </source>
</evidence>
<feature type="domain" description="Endonuclease/exonuclease/phosphatase" evidence="8">
    <location>
        <begin position="6"/>
        <end position="261"/>
    </location>
</feature>
<feature type="binding site" evidence="6">
    <location>
        <position position="159"/>
    </location>
    <ligand>
        <name>Mg(2+)</name>
        <dbReference type="ChEBI" id="CHEBI:18420"/>
        <label>1</label>
    </ligand>
</feature>
<dbReference type="OrthoDB" id="9803914at2"/>
<dbReference type="PANTHER" id="PTHR43250:SF2">
    <property type="entry name" value="EXODEOXYRIBONUCLEASE III"/>
    <property type="match status" value="1"/>
</dbReference>
<keyword evidence="3" id="KW-0378">Hydrolase</keyword>
<feature type="binding site" evidence="6">
    <location>
        <position position="157"/>
    </location>
    <ligand>
        <name>Mg(2+)</name>
        <dbReference type="ChEBI" id="CHEBI:18420"/>
        <label>1</label>
    </ligand>
</feature>
<protein>
    <submittedName>
        <fullName evidence="9">Exodeoxyribonuclease-3</fullName>
    </submittedName>
</protein>
<dbReference type="AlphaFoldDB" id="A0A2T4ZEB4"/>
<comment type="similarity">
    <text evidence="1">Belongs to the DNA repair enzymes AP/ExoA family.</text>
</comment>
<feature type="binding site" evidence="6">
    <location>
        <position position="9"/>
    </location>
    <ligand>
        <name>Mg(2+)</name>
        <dbReference type="ChEBI" id="CHEBI:18420"/>
        <label>1</label>
    </ligand>
</feature>
<dbReference type="InterPro" id="IPR037493">
    <property type="entry name" value="ExoIII-like"/>
</dbReference>
<dbReference type="NCBIfam" id="TIGR00195">
    <property type="entry name" value="exoDNase_III"/>
    <property type="match status" value="1"/>
</dbReference>
<dbReference type="InterPro" id="IPR020847">
    <property type="entry name" value="AP_endonuclease_F1_BS"/>
</dbReference>
<feature type="binding site" evidence="6">
    <location>
        <position position="260"/>
    </location>
    <ligand>
        <name>Mg(2+)</name>
        <dbReference type="ChEBI" id="CHEBI:18420"/>
        <label>1</label>
    </ligand>
</feature>
<dbReference type="Pfam" id="PF03372">
    <property type="entry name" value="Exo_endo_phos"/>
    <property type="match status" value="1"/>
</dbReference>
<feature type="active site" evidence="5">
    <location>
        <position position="111"/>
    </location>
</feature>
<dbReference type="GO" id="GO:0004519">
    <property type="term" value="F:endonuclease activity"/>
    <property type="evidence" value="ECO:0007669"/>
    <property type="project" value="InterPro"/>
</dbReference>
<comment type="caution">
    <text evidence="9">The sequence shown here is derived from an EMBL/GenBank/DDBJ whole genome shotgun (WGS) entry which is preliminary data.</text>
</comment>
<feature type="site" description="Interaction with DNA substrate" evidence="7">
    <location>
        <position position="261"/>
    </location>
</feature>
<dbReference type="PROSITE" id="PS00726">
    <property type="entry name" value="AP_NUCLEASE_F1_1"/>
    <property type="match status" value="1"/>
</dbReference>
<dbReference type="RefSeq" id="WP_108175820.1">
    <property type="nucleotide sequence ID" value="NZ_PZZL01000003.1"/>
</dbReference>
<keyword evidence="6" id="KW-0464">Manganese</keyword>
<dbReference type="GO" id="GO:0008311">
    <property type="term" value="F:double-stranded DNA 3'-5' DNA exonuclease activity"/>
    <property type="evidence" value="ECO:0007669"/>
    <property type="project" value="InterPro"/>
</dbReference>
<dbReference type="GO" id="GO:0006281">
    <property type="term" value="P:DNA repair"/>
    <property type="evidence" value="ECO:0007669"/>
    <property type="project" value="InterPro"/>
</dbReference>
<evidence type="ECO:0000256" key="3">
    <source>
        <dbReference type="ARBA" id="ARBA00022801"/>
    </source>
</evidence>
<proteinExistence type="inferred from homology"/>